<proteinExistence type="predicted"/>
<evidence type="ECO:0000256" key="1">
    <source>
        <dbReference type="SAM" id="MobiDB-lite"/>
    </source>
</evidence>
<feature type="compositionally biased region" description="Basic and acidic residues" evidence="1">
    <location>
        <begin position="1"/>
        <end position="10"/>
    </location>
</feature>
<name>A0ABR3P0N1_9TELE</name>
<accession>A0ABR3P0N1</accession>
<reference evidence="2 3" key="1">
    <citation type="submission" date="2023-09" db="EMBL/GenBank/DDBJ databases">
        <authorList>
            <person name="Wang M."/>
        </authorList>
    </citation>
    <scope>NUCLEOTIDE SEQUENCE [LARGE SCALE GENOMIC DNA]</scope>
    <source>
        <strain evidence="2">GT-2023</strain>
        <tissue evidence="2">Liver</tissue>
    </source>
</reference>
<protein>
    <submittedName>
        <fullName evidence="2">Uncharacterized protein</fullName>
    </submittedName>
</protein>
<organism evidence="2 3">
    <name type="scientific">Cirrhinus molitorella</name>
    <name type="common">mud carp</name>
    <dbReference type="NCBI Taxonomy" id="172907"/>
    <lineage>
        <taxon>Eukaryota</taxon>
        <taxon>Metazoa</taxon>
        <taxon>Chordata</taxon>
        <taxon>Craniata</taxon>
        <taxon>Vertebrata</taxon>
        <taxon>Euteleostomi</taxon>
        <taxon>Actinopterygii</taxon>
        <taxon>Neopterygii</taxon>
        <taxon>Teleostei</taxon>
        <taxon>Ostariophysi</taxon>
        <taxon>Cypriniformes</taxon>
        <taxon>Cyprinidae</taxon>
        <taxon>Labeoninae</taxon>
        <taxon>Labeonini</taxon>
        <taxon>Cirrhinus</taxon>
    </lineage>
</organism>
<gene>
    <name evidence="2" type="ORF">QQF64_001169</name>
</gene>
<evidence type="ECO:0000313" key="2">
    <source>
        <dbReference type="EMBL" id="KAL1282366.1"/>
    </source>
</evidence>
<feature type="region of interest" description="Disordered" evidence="1">
    <location>
        <begin position="1"/>
        <end position="60"/>
    </location>
</feature>
<sequence>SSEREQDMRMNEMGTRGTINMGDSFNPVTAVSGNPSQMGIAGRVGAMGPDGSSNIGTPLIPDNGVMVMY</sequence>
<feature type="non-terminal residue" evidence="2">
    <location>
        <position position="1"/>
    </location>
</feature>
<evidence type="ECO:0000313" key="3">
    <source>
        <dbReference type="Proteomes" id="UP001558613"/>
    </source>
</evidence>
<keyword evidence="3" id="KW-1185">Reference proteome</keyword>
<comment type="caution">
    <text evidence="2">The sequence shown here is derived from an EMBL/GenBank/DDBJ whole genome shotgun (WGS) entry which is preliminary data.</text>
</comment>
<feature type="compositionally biased region" description="Polar residues" evidence="1">
    <location>
        <begin position="17"/>
        <end position="37"/>
    </location>
</feature>
<dbReference type="EMBL" id="JAYMGO010000001">
    <property type="protein sequence ID" value="KAL1282366.1"/>
    <property type="molecule type" value="Genomic_DNA"/>
</dbReference>
<dbReference type="Proteomes" id="UP001558613">
    <property type="component" value="Unassembled WGS sequence"/>
</dbReference>